<organism evidence="1 2">
    <name type="scientific">Deinococcus piscis</name>
    <dbReference type="NCBI Taxonomy" id="394230"/>
    <lineage>
        <taxon>Bacteria</taxon>
        <taxon>Thermotogati</taxon>
        <taxon>Deinococcota</taxon>
        <taxon>Deinococci</taxon>
        <taxon>Deinococcales</taxon>
        <taxon>Deinococcaceae</taxon>
        <taxon>Deinococcus</taxon>
    </lineage>
</organism>
<accession>A0ABQ3KBK3</accession>
<name>A0ABQ3KBK3_9DEIO</name>
<keyword evidence="2" id="KW-1185">Reference proteome</keyword>
<dbReference type="EMBL" id="BNAL01000038">
    <property type="protein sequence ID" value="GHG09903.1"/>
    <property type="molecule type" value="Genomic_DNA"/>
</dbReference>
<comment type="caution">
    <text evidence="1">The sequence shown here is derived from an EMBL/GenBank/DDBJ whole genome shotgun (WGS) entry which is preliminary data.</text>
</comment>
<sequence length="151" mass="17376">MTETRFGPADYHITPEGQLSLSWREPVTINGVEYHTPWISPHHSYPEIHLQPKDYRRAATPAARAALQKEHARLSEQLIQPASIQEARIRRQEWQTWNAWNDMQQAEQALVKAKAKFEKEKQRLQELAPARAQALCGKTAIEMSLEELLGV</sequence>
<evidence type="ECO:0000313" key="1">
    <source>
        <dbReference type="EMBL" id="GHG09903.1"/>
    </source>
</evidence>
<protein>
    <submittedName>
        <fullName evidence="1">Uncharacterized protein</fullName>
    </submittedName>
</protein>
<proteinExistence type="predicted"/>
<evidence type="ECO:0000313" key="2">
    <source>
        <dbReference type="Proteomes" id="UP000632154"/>
    </source>
</evidence>
<gene>
    <name evidence="1" type="ORF">GCM10017783_23010</name>
</gene>
<reference evidence="2" key="1">
    <citation type="journal article" date="2019" name="Int. J. Syst. Evol. Microbiol.">
        <title>The Global Catalogue of Microorganisms (GCM) 10K type strain sequencing project: providing services to taxonomists for standard genome sequencing and annotation.</title>
        <authorList>
            <consortium name="The Broad Institute Genomics Platform"/>
            <consortium name="The Broad Institute Genome Sequencing Center for Infectious Disease"/>
            <person name="Wu L."/>
            <person name="Ma J."/>
        </authorList>
    </citation>
    <scope>NUCLEOTIDE SEQUENCE [LARGE SCALE GENOMIC DNA]</scope>
    <source>
        <strain evidence="2">CGMCC 1.18439</strain>
    </source>
</reference>
<dbReference type="Proteomes" id="UP000632154">
    <property type="component" value="Unassembled WGS sequence"/>
</dbReference>